<comment type="caution">
    <text evidence="1">The sequence shown here is derived from an EMBL/GenBank/DDBJ whole genome shotgun (WGS) entry which is preliminary data.</text>
</comment>
<proteinExistence type="predicted"/>
<protein>
    <submittedName>
        <fullName evidence="1">Uncharacterized protein</fullName>
    </submittedName>
</protein>
<organism evidence="1 2">
    <name type="scientific">Hibiscus sabdariffa</name>
    <name type="common">roselle</name>
    <dbReference type="NCBI Taxonomy" id="183260"/>
    <lineage>
        <taxon>Eukaryota</taxon>
        <taxon>Viridiplantae</taxon>
        <taxon>Streptophyta</taxon>
        <taxon>Embryophyta</taxon>
        <taxon>Tracheophyta</taxon>
        <taxon>Spermatophyta</taxon>
        <taxon>Magnoliopsida</taxon>
        <taxon>eudicotyledons</taxon>
        <taxon>Gunneridae</taxon>
        <taxon>Pentapetalae</taxon>
        <taxon>rosids</taxon>
        <taxon>malvids</taxon>
        <taxon>Malvales</taxon>
        <taxon>Malvaceae</taxon>
        <taxon>Malvoideae</taxon>
        <taxon>Hibiscus</taxon>
    </lineage>
</organism>
<name>A0ABR2U9I0_9ROSI</name>
<keyword evidence="2" id="KW-1185">Reference proteome</keyword>
<sequence length="141" mass="15020">MNGSIPPMPNLPSPRMNGPGFLPSLTSQFLLPSPTGYMNWLSPRSPYGLLSPGVQFPPLSPNFAFSPMVQSGILGTGPQSPPSPGLMFPLSPSGFLPTQVRDGGINNPSCKIVVLTSSILIQELGPSSCWIISPSRFRRKV</sequence>
<dbReference type="PANTHER" id="PTHR33783:SF1">
    <property type="entry name" value="PROTEIN HAIKU1"/>
    <property type="match status" value="1"/>
</dbReference>
<gene>
    <name evidence="1" type="ORF">V6N11_051999</name>
</gene>
<reference evidence="1 2" key="1">
    <citation type="journal article" date="2024" name="G3 (Bethesda)">
        <title>Genome assembly of Hibiscus sabdariffa L. provides insights into metabolisms of medicinal natural products.</title>
        <authorList>
            <person name="Kim T."/>
        </authorList>
    </citation>
    <scope>NUCLEOTIDE SEQUENCE [LARGE SCALE GENOMIC DNA]</scope>
    <source>
        <strain evidence="1">TK-2024</strain>
        <tissue evidence="1">Old leaves</tissue>
    </source>
</reference>
<dbReference type="Proteomes" id="UP001396334">
    <property type="component" value="Unassembled WGS sequence"/>
</dbReference>
<evidence type="ECO:0000313" key="1">
    <source>
        <dbReference type="EMBL" id="KAK9046099.1"/>
    </source>
</evidence>
<dbReference type="InterPro" id="IPR039612">
    <property type="entry name" value="VQ_5/9/14"/>
</dbReference>
<dbReference type="PANTHER" id="PTHR33783">
    <property type="entry name" value="PROTEIN HAIKU1"/>
    <property type="match status" value="1"/>
</dbReference>
<evidence type="ECO:0000313" key="2">
    <source>
        <dbReference type="Proteomes" id="UP001396334"/>
    </source>
</evidence>
<accession>A0ABR2U9I0</accession>
<dbReference type="EMBL" id="JBBPBN010000001">
    <property type="protein sequence ID" value="KAK9046099.1"/>
    <property type="molecule type" value="Genomic_DNA"/>
</dbReference>